<feature type="binding site" evidence="2">
    <location>
        <position position="7"/>
    </location>
    <ligand>
        <name>Zn(2+)</name>
        <dbReference type="ChEBI" id="CHEBI:29105"/>
    </ligand>
</feature>
<evidence type="ECO:0000259" key="4">
    <source>
        <dbReference type="Pfam" id="PF13649"/>
    </source>
</evidence>
<feature type="domain" description="23S rRNA (guanine(745)-N(1))-methyltransferase N-terminal" evidence="5">
    <location>
        <begin position="5"/>
        <end position="48"/>
    </location>
</feature>
<evidence type="ECO:0000313" key="7">
    <source>
        <dbReference type="Proteomes" id="UP000194841"/>
    </source>
</evidence>
<evidence type="ECO:0000259" key="5">
    <source>
        <dbReference type="Pfam" id="PF21302"/>
    </source>
</evidence>
<dbReference type="PANTHER" id="PTHR43861">
    <property type="entry name" value="TRANS-ACONITATE 2-METHYLTRANSFERASE-RELATED"/>
    <property type="match status" value="1"/>
</dbReference>
<keyword evidence="6" id="KW-0489">Methyltransferase</keyword>
<dbReference type="CDD" id="cd02440">
    <property type="entry name" value="AdoMet_MTases"/>
    <property type="match status" value="1"/>
</dbReference>
<sequence>MTMAYRCPICQHPLTLHDKTLRCENKHSFDYAKEGYVNLLPVQHKKSKDPGDNLDMVQARRAFLASNHYQFLQQAIAQQLNDLPADSTVVDLGCGEGFYTQALKQQAQACQVYGVDISKPAVKYAAKRYPDCHFSVASIAQTPFADGTAAALVSVFAPLFDNELARLAQVPDSGQSAGILLVASPGPWHLKELKSIIYQNVEQHTPIACPQGFMQVEQQVLTHHVTLEVDMAKHLVMMTPFAWKFRPEHWQALSQLTHINVTLEFYLTRFERVGNIPSLLDSV</sequence>
<keyword evidence="3" id="KW-0949">S-adenosyl-L-methionine</keyword>
<dbReference type="GO" id="GO:0008168">
    <property type="term" value="F:methyltransferase activity"/>
    <property type="evidence" value="ECO:0007669"/>
    <property type="project" value="UniProtKB-KW"/>
</dbReference>
<dbReference type="Gene3D" id="3.40.50.150">
    <property type="entry name" value="Vaccinia Virus protein VP39"/>
    <property type="match status" value="1"/>
</dbReference>
<feature type="binding site" evidence="2">
    <location>
        <position position="23"/>
    </location>
    <ligand>
        <name>Zn(2+)</name>
        <dbReference type="ChEBI" id="CHEBI:29105"/>
    </ligand>
</feature>
<dbReference type="Pfam" id="PF21302">
    <property type="entry name" value="Zn_ribbon_RlmA"/>
    <property type="match status" value="1"/>
</dbReference>
<dbReference type="InterPro" id="IPR029063">
    <property type="entry name" value="SAM-dependent_MTases_sf"/>
</dbReference>
<feature type="binding site" evidence="2">
    <location>
        <position position="10"/>
    </location>
    <ligand>
        <name>Zn(2+)</name>
        <dbReference type="ChEBI" id="CHEBI:29105"/>
    </ligand>
</feature>
<dbReference type="InterPro" id="IPR048647">
    <property type="entry name" value="RlmA_N"/>
</dbReference>
<evidence type="ECO:0000256" key="3">
    <source>
        <dbReference type="PIRSR" id="PIRSR018249-2"/>
    </source>
</evidence>
<dbReference type="OrthoDB" id="108476at2"/>
<gene>
    <name evidence="6" type="ORF">B1199_01000</name>
</gene>
<feature type="binding site" evidence="3">
    <location>
        <position position="69"/>
    </location>
    <ligand>
        <name>S-adenosyl-L-methionine</name>
        <dbReference type="ChEBI" id="CHEBI:59789"/>
    </ligand>
</feature>
<dbReference type="GO" id="GO:0032259">
    <property type="term" value="P:methylation"/>
    <property type="evidence" value="ECO:0007669"/>
    <property type="project" value="UniProtKB-KW"/>
</dbReference>
<accession>A0A244CTD8</accession>
<dbReference type="AlphaFoldDB" id="A0A244CTD8"/>
<feature type="domain" description="Methyltransferase" evidence="4">
    <location>
        <begin position="89"/>
        <end position="159"/>
    </location>
</feature>
<evidence type="ECO:0000256" key="1">
    <source>
        <dbReference type="ARBA" id="ARBA00022679"/>
    </source>
</evidence>
<name>A0A244CTD8_PSEDV</name>
<dbReference type="NCBIfam" id="NF008300">
    <property type="entry name" value="PRK11088.1"/>
    <property type="match status" value="1"/>
</dbReference>
<dbReference type="GO" id="GO:0046872">
    <property type="term" value="F:metal ion binding"/>
    <property type="evidence" value="ECO:0007669"/>
    <property type="project" value="UniProtKB-KW"/>
</dbReference>
<dbReference type="InterPro" id="IPR016718">
    <property type="entry name" value="rRNA_m1G-MeTrfase_A_prd"/>
</dbReference>
<protein>
    <submittedName>
        <fullName evidence="6">23S rRNA (Guanine(745)-N(1))-methyltransferase</fullName>
    </submittedName>
</protein>
<dbReference type="InterPro" id="IPR041698">
    <property type="entry name" value="Methyltransf_25"/>
</dbReference>
<organism evidence="6 7">
    <name type="scientific">Pseudoalteromonas ulvae</name>
    <dbReference type="NCBI Taxonomy" id="107327"/>
    <lineage>
        <taxon>Bacteria</taxon>
        <taxon>Pseudomonadati</taxon>
        <taxon>Pseudomonadota</taxon>
        <taxon>Gammaproteobacteria</taxon>
        <taxon>Alteromonadales</taxon>
        <taxon>Pseudoalteromonadaceae</taxon>
        <taxon>Pseudoalteromonas</taxon>
    </lineage>
</organism>
<proteinExistence type="predicted"/>
<keyword evidence="2" id="KW-0862">Zinc</keyword>
<keyword evidence="7" id="KW-1185">Reference proteome</keyword>
<comment type="caution">
    <text evidence="6">The sequence shown here is derived from an EMBL/GenBank/DDBJ whole genome shotgun (WGS) entry which is preliminary data.</text>
</comment>
<dbReference type="SUPFAM" id="SSF53335">
    <property type="entry name" value="S-adenosyl-L-methionine-dependent methyltransferases"/>
    <property type="match status" value="1"/>
</dbReference>
<dbReference type="EMBL" id="MWPV01000001">
    <property type="protein sequence ID" value="OUL58892.1"/>
    <property type="molecule type" value="Genomic_DNA"/>
</dbReference>
<evidence type="ECO:0000313" key="6">
    <source>
        <dbReference type="EMBL" id="OUL58892.1"/>
    </source>
</evidence>
<keyword evidence="1 6" id="KW-0808">Transferase</keyword>
<reference evidence="6 7" key="1">
    <citation type="submission" date="2017-02" db="EMBL/GenBank/DDBJ databases">
        <title>Pseudoalteromonas ulvae TC14 Genome.</title>
        <authorList>
            <person name="Molmeret M."/>
        </authorList>
    </citation>
    <scope>NUCLEOTIDE SEQUENCE [LARGE SCALE GENOMIC DNA]</scope>
    <source>
        <strain evidence="6">TC14</strain>
    </source>
</reference>
<evidence type="ECO:0000256" key="2">
    <source>
        <dbReference type="PIRSR" id="PIRSR018249-1"/>
    </source>
</evidence>
<feature type="binding site" evidence="3">
    <location>
        <begin position="96"/>
        <end position="97"/>
    </location>
    <ligand>
        <name>S-adenosyl-L-methionine</name>
        <dbReference type="ChEBI" id="CHEBI:59789"/>
    </ligand>
</feature>
<dbReference type="Pfam" id="PF13649">
    <property type="entry name" value="Methyltransf_25"/>
    <property type="match status" value="1"/>
</dbReference>
<keyword evidence="2" id="KW-0479">Metal-binding</keyword>
<feature type="binding site" evidence="2">
    <location>
        <position position="27"/>
    </location>
    <ligand>
        <name>Zn(2+)</name>
        <dbReference type="ChEBI" id="CHEBI:29105"/>
    </ligand>
</feature>
<feature type="binding site" evidence="3">
    <location>
        <position position="189"/>
    </location>
    <ligand>
        <name>S-adenosyl-L-methionine</name>
        <dbReference type="ChEBI" id="CHEBI:59789"/>
    </ligand>
</feature>
<dbReference type="Proteomes" id="UP000194841">
    <property type="component" value="Unassembled WGS sequence"/>
</dbReference>
<dbReference type="PIRSF" id="PIRSF018249">
    <property type="entry name" value="MyrA_prd"/>
    <property type="match status" value="1"/>
</dbReference>
<dbReference type="RefSeq" id="WP_086742270.1">
    <property type="nucleotide sequence ID" value="NZ_MWPV01000001.1"/>
</dbReference>